<gene>
    <name evidence="1" type="ORF">NC653_032814</name>
</gene>
<dbReference type="EMBL" id="JAQIZT010000014">
    <property type="protein sequence ID" value="KAJ6972348.1"/>
    <property type="molecule type" value="Genomic_DNA"/>
</dbReference>
<sequence length="60" mass="6734">MRYFGLSPLCSIEIFSGEFDIFTCDIFSCCSSGGLNSEIISWSTLFCLGLTTFHFIRTAF</sequence>
<protein>
    <submittedName>
        <fullName evidence="1">Uncharacterized protein</fullName>
    </submittedName>
</protein>
<keyword evidence="2" id="KW-1185">Reference proteome</keyword>
<evidence type="ECO:0000313" key="1">
    <source>
        <dbReference type="EMBL" id="KAJ6972348.1"/>
    </source>
</evidence>
<proteinExistence type="predicted"/>
<comment type="caution">
    <text evidence="1">The sequence shown here is derived from an EMBL/GenBank/DDBJ whole genome shotgun (WGS) entry which is preliminary data.</text>
</comment>
<organism evidence="1 2">
    <name type="scientific">Populus alba x Populus x berolinensis</name>
    <dbReference type="NCBI Taxonomy" id="444605"/>
    <lineage>
        <taxon>Eukaryota</taxon>
        <taxon>Viridiplantae</taxon>
        <taxon>Streptophyta</taxon>
        <taxon>Embryophyta</taxon>
        <taxon>Tracheophyta</taxon>
        <taxon>Spermatophyta</taxon>
        <taxon>Magnoliopsida</taxon>
        <taxon>eudicotyledons</taxon>
        <taxon>Gunneridae</taxon>
        <taxon>Pentapetalae</taxon>
        <taxon>rosids</taxon>
        <taxon>fabids</taxon>
        <taxon>Malpighiales</taxon>
        <taxon>Salicaceae</taxon>
        <taxon>Saliceae</taxon>
        <taxon>Populus</taxon>
    </lineage>
</organism>
<evidence type="ECO:0000313" key="2">
    <source>
        <dbReference type="Proteomes" id="UP001164929"/>
    </source>
</evidence>
<accession>A0AAD6LSE0</accession>
<name>A0AAD6LSE0_9ROSI</name>
<dbReference type="Proteomes" id="UP001164929">
    <property type="component" value="Chromosome 14"/>
</dbReference>
<reference evidence="1" key="1">
    <citation type="journal article" date="2023" name="Mol. Ecol. Resour.">
        <title>Chromosome-level genome assembly of a triploid poplar Populus alba 'Berolinensis'.</title>
        <authorList>
            <person name="Chen S."/>
            <person name="Yu Y."/>
            <person name="Wang X."/>
            <person name="Wang S."/>
            <person name="Zhang T."/>
            <person name="Zhou Y."/>
            <person name="He R."/>
            <person name="Meng N."/>
            <person name="Wang Y."/>
            <person name="Liu W."/>
            <person name="Liu Z."/>
            <person name="Liu J."/>
            <person name="Guo Q."/>
            <person name="Huang H."/>
            <person name="Sederoff R.R."/>
            <person name="Wang G."/>
            <person name="Qu G."/>
            <person name="Chen S."/>
        </authorList>
    </citation>
    <scope>NUCLEOTIDE SEQUENCE</scope>
    <source>
        <strain evidence="1">SC-2020</strain>
    </source>
</reference>
<dbReference type="AlphaFoldDB" id="A0AAD6LSE0"/>